<dbReference type="EMBL" id="LT629749">
    <property type="protein sequence ID" value="SDS44673.1"/>
    <property type="molecule type" value="Genomic_DNA"/>
</dbReference>
<dbReference type="InterPro" id="IPR050204">
    <property type="entry name" value="AraC_XylS_family_regulators"/>
</dbReference>
<dbReference type="STRING" id="546871.SAMN04488543_1745"/>
<name>A0A1H1S9W5_9ACTN</name>
<proteinExistence type="predicted"/>
<dbReference type="Proteomes" id="UP000199092">
    <property type="component" value="Chromosome I"/>
</dbReference>
<dbReference type="AlphaFoldDB" id="A0A1H1S9W5"/>
<keyword evidence="3" id="KW-0804">Transcription</keyword>
<accession>A0A1H1S9W5</accession>
<dbReference type="Pfam" id="PF12833">
    <property type="entry name" value="HTH_18"/>
    <property type="match status" value="1"/>
</dbReference>
<dbReference type="SUPFAM" id="SSF46689">
    <property type="entry name" value="Homeodomain-like"/>
    <property type="match status" value="1"/>
</dbReference>
<sequence>MDAIPDAGARPGTDESRSRRMPYTRRRTDDRDEAERILSDLYLPNRLDLSRSSAALGMEVAGLHLGALTVGRLTYGRPARVRTAEAENFHVNVALRGRAVSRSGSGEPVSTTRGEALVFPPGAPAEMSWSADCEQLCLMVPRDRLESELEHLLGRSLTGRLTFDFTADLGTPLGRRWRTVLNLLVEELDHPTDVGGNPLVARHVEALVLDGLLLAHPHSHSDATTRERPARWGPAVRRAVELMEERPCEPWTTVRLATAVHLSVRGLQEGFQRDLATTPMTYLRRIRLRRARVALEAAERSSTTVGAIAVSVGILHRGRFAAAYHDAFGESPSDTLNRPV</sequence>
<feature type="domain" description="HTH araC/xylS-type" evidence="5">
    <location>
        <begin position="237"/>
        <end position="338"/>
    </location>
</feature>
<organism evidence="6 7">
    <name type="scientific">Friedmanniella luteola</name>
    <dbReference type="NCBI Taxonomy" id="546871"/>
    <lineage>
        <taxon>Bacteria</taxon>
        <taxon>Bacillati</taxon>
        <taxon>Actinomycetota</taxon>
        <taxon>Actinomycetes</taxon>
        <taxon>Propionibacteriales</taxon>
        <taxon>Nocardioidaceae</taxon>
        <taxon>Friedmanniella</taxon>
    </lineage>
</organism>
<dbReference type="PANTHER" id="PTHR46796">
    <property type="entry name" value="HTH-TYPE TRANSCRIPTIONAL ACTIVATOR RHAS-RELATED"/>
    <property type="match status" value="1"/>
</dbReference>
<dbReference type="SMART" id="SM00342">
    <property type="entry name" value="HTH_ARAC"/>
    <property type="match status" value="1"/>
</dbReference>
<evidence type="ECO:0000256" key="4">
    <source>
        <dbReference type="SAM" id="MobiDB-lite"/>
    </source>
</evidence>
<keyword evidence="7" id="KW-1185">Reference proteome</keyword>
<evidence type="ECO:0000256" key="2">
    <source>
        <dbReference type="ARBA" id="ARBA00023125"/>
    </source>
</evidence>
<evidence type="ECO:0000313" key="6">
    <source>
        <dbReference type="EMBL" id="SDS44673.1"/>
    </source>
</evidence>
<evidence type="ECO:0000313" key="7">
    <source>
        <dbReference type="Proteomes" id="UP000199092"/>
    </source>
</evidence>
<protein>
    <submittedName>
        <fullName evidence="6">Helix-turn-helix domain-containing protein</fullName>
    </submittedName>
</protein>
<dbReference type="GO" id="GO:0003700">
    <property type="term" value="F:DNA-binding transcription factor activity"/>
    <property type="evidence" value="ECO:0007669"/>
    <property type="project" value="InterPro"/>
</dbReference>
<dbReference type="InterPro" id="IPR009057">
    <property type="entry name" value="Homeodomain-like_sf"/>
</dbReference>
<keyword evidence="2" id="KW-0238">DNA-binding</keyword>
<evidence type="ECO:0000259" key="5">
    <source>
        <dbReference type="PROSITE" id="PS01124"/>
    </source>
</evidence>
<dbReference type="InterPro" id="IPR018060">
    <property type="entry name" value="HTH_AraC"/>
</dbReference>
<dbReference type="PROSITE" id="PS01124">
    <property type="entry name" value="HTH_ARAC_FAMILY_2"/>
    <property type="match status" value="1"/>
</dbReference>
<dbReference type="InterPro" id="IPR035418">
    <property type="entry name" value="AraC-bd_2"/>
</dbReference>
<keyword evidence="1" id="KW-0805">Transcription regulation</keyword>
<feature type="region of interest" description="Disordered" evidence="4">
    <location>
        <begin position="1"/>
        <end position="31"/>
    </location>
</feature>
<reference evidence="6 7" key="1">
    <citation type="submission" date="2016-10" db="EMBL/GenBank/DDBJ databases">
        <authorList>
            <person name="de Groot N.N."/>
        </authorList>
    </citation>
    <scope>NUCLEOTIDE SEQUENCE [LARGE SCALE GENOMIC DNA]</scope>
    <source>
        <strain evidence="6 7">DSM 21741</strain>
    </source>
</reference>
<dbReference type="Gene3D" id="1.10.10.60">
    <property type="entry name" value="Homeodomain-like"/>
    <property type="match status" value="1"/>
</dbReference>
<evidence type="ECO:0000256" key="3">
    <source>
        <dbReference type="ARBA" id="ARBA00023163"/>
    </source>
</evidence>
<evidence type="ECO:0000256" key="1">
    <source>
        <dbReference type="ARBA" id="ARBA00023015"/>
    </source>
</evidence>
<gene>
    <name evidence="6" type="ORF">SAMN04488543_1745</name>
</gene>
<dbReference type="GO" id="GO:0043565">
    <property type="term" value="F:sequence-specific DNA binding"/>
    <property type="evidence" value="ECO:0007669"/>
    <property type="project" value="InterPro"/>
</dbReference>
<dbReference type="Pfam" id="PF14525">
    <property type="entry name" value="AraC_binding_2"/>
    <property type="match status" value="1"/>
</dbReference>